<reference evidence="2 3" key="1">
    <citation type="submission" date="2018-10" db="EMBL/GenBank/DDBJ databases">
        <title>Parasedimentitalea marina sp. nov., a psychrophilic bacterium isolated from deep seawater of the New Britain Trench.</title>
        <authorList>
            <person name="Cao J."/>
        </authorList>
    </citation>
    <scope>NUCLEOTIDE SEQUENCE [LARGE SCALE GENOMIC DNA]</scope>
    <source>
        <strain evidence="2 3">W43</strain>
    </source>
</reference>
<dbReference type="SUPFAM" id="SSF54593">
    <property type="entry name" value="Glyoxalase/Bleomycin resistance protein/Dihydroxybiphenyl dioxygenase"/>
    <property type="match status" value="1"/>
</dbReference>
<dbReference type="OrthoDB" id="9793039at2"/>
<proteinExistence type="predicted"/>
<dbReference type="AlphaFoldDB" id="A0A3T0N385"/>
<evidence type="ECO:0000313" key="2">
    <source>
        <dbReference type="EMBL" id="AZV78459.1"/>
    </source>
</evidence>
<dbReference type="KEGG" id="sedi:EBB79_11585"/>
<evidence type="ECO:0000259" key="1">
    <source>
        <dbReference type="PROSITE" id="PS51819"/>
    </source>
</evidence>
<dbReference type="Gene3D" id="3.10.180.10">
    <property type="entry name" value="2,3-Dihydroxybiphenyl 1,2-Dioxygenase, domain 1"/>
    <property type="match status" value="1"/>
</dbReference>
<dbReference type="Pfam" id="PF00903">
    <property type="entry name" value="Glyoxalase"/>
    <property type="match status" value="1"/>
</dbReference>
<feature type="domain" description="VOC" evidence="1">
    <location>
        <begin position="8"/>
        <end position="124"/>
    </location>
</feature>
<dbReference type="InterPro" id="IPR004360">
    <property type="entry name" value="Glyas_Fos-R_dOase_dom"/>
</dbReference>
<name>A0A3T0N385_9RHOB</name>
<dbReference type="InterPro" id="IPR037523">
    <property type="entry name" value="VOC_core"/>
</dbReference>
<organism evidence="2 3">
    <name type="scientific">Parasedimentitalea marina</name>
    <dbReference type="NCBI Taxonomy" id="2483033"/>
    <lineage>
        <taxon>Bacteria</taxon>
        <taxon>Pseudomonadati</taxon>
        <taxon>Pseudomonadota</taxon>
        <taxon>Alphaproteobacteria</taxon>
        <taxon>Rhodobacterales</taxon>
        <taxon>Paracoccaceae</taxon>
        <taxon>Parasedimentitalea</taxon>
    </lineage>
</organism>
<dbReference type="InterPro" id="IPR029068">
    <property type="entry name" value="Glyas_Bleomycin-R_OHBP_Dase"/>
</dbReference>
<sequence>MTYSPKDFLVWGELPVTDLAKACEFYGTVTGAHLSIDDSGPNPIAMFKPADQKTGVALHLYPGKPAIDGSGPTLHLAAQGTLEEVMVRVTKAGGEVTSDAIEIPPGKFFYAKDPDGNSIGFFFGHDH</sequence>
<dbReference type="Proteomes" id="UP000283063">
    <property type="component" value="Chromosome"/>
</dbReference>
<dbReference type="EMBL" id="CP033219">
    <property type="protein sequence ID" value="AZV78459.1"/>
    <property type="molecule type" value="Genomic_DNA"/>
</dbReference>
<protein>
    <submittedName>
        <fullName evidence="2">VOC family protein</fullName>
    </submittedName>
</protein>
<accession>A0A3T0N385</accession>
<dbReference type="RefSeq" id="WP_127749019.1">
    <property type="nucleotide sequence ID" value="NZ_CP033219.1"/>
</dbReference>
<evidence type="ECO:0000313" key="3">
    <source>
        <dbReference type="Proteomes" id="UP000283063"/>
    </source>
</evidence>
<gene>
    <name evidence="2" type="ORF">EBB79_11585</name>
</gene>
<keyword evidence="3" id="KW-1185">Reference proteome</keyword>
<dbReference type="PROSITE" id="PS51819">
    <property type="entry name" value="VOC"/>
    <property type="match status" value="1"/>
</dbReference>